<evidence type="ECO:0000313" key="1">
    <source>
        <dbReference type="EMBL" id="PZF77162.1"/>
    </source>
</evidence>
<dbReference type="InterPro" id="IPR052896">
    <property type="entry name" value="GGT-like_enzyme"/>
</dbReference>
<dbReference type="Pfam" id="PF01019">
    <property type="entry name" value="G_glu_transpept"/>
    <property type="match status" value="1"/>
</dbReference>
<dbReference type="AlphaFoldDB" id="A0A2W2ATY7"/>
<proteinExistence type="predicted"/>
<dbReference type="EMBL" id="QKVK01000003">
    <property type="protein sequence ID" value="PZF77162.1"/>
    <property type="molecule type" value="Genomic_DNA"/>
</dbReference>
<organism evidence="1 2">
    <name type="scientific">Aestuariivirga litoralis</name>
    <dbReference type="NCBI Taxonomy" id="2650924"/>
    <lineage>
        <taxon>Bacteria</taxon>
        <taxon>Pseudomonadati</taxon>
        <taxon>Pseudomonadota</taxon>
        <taxon>Alphaproteobacteria</taxon>
        <taxon>Hyphomicrobiales</taxon>
        <taxon>Aestuariivirgaceae</taxon>
        <taxon>Aestuariivirga</taxon>
    </lineage>
</organism>
<dbReference type="Proteomes" id="UP000248795">
    <property type="component" value="Unassembled WGS sequence"/>
</dbReference>
<evidence type="ECO:0000313" key="2">
    <source>
        <dbReference type="Proteomes" id="UP000248795"/>
    </source>
</evidence>
<keyword evidence="1" id="KW-0808">Transferase</keyword>
<dbReference type="InterPro" id="IPR043138">
    <property type="entry name" value="GGT_lsub"/>
</dbReference>
<dbReference type="InterPro" id="IPR029055">
    <property type="entry name" value="Ntn_hydrolases_N"/>
</dbReference>
<name>A0A2W2ATY7_9HYPH</name>
<dbReference type="GO" id="GO:0016740">
    <property type="term" value="F:transferase activity"/>
    <property type="evidence" value="ECO:0007669"/>
    <property type="project" value="UniProtKB-KW"/>
</dbReference>
<dbReference type="PANTHER" id="PTHR43881:SF1">
    <property type="entry name" value="GAMMA-GLUTAMYLTRANSPEPTIDASE (AFU_ORTHOLOGUE AFUA_4G13580)"/>
    <property type="match status" value="1"/>
</dbReference>
<dbReference type="PANTHER" id="PTHR43881">
    <property type="entry name" value="GAMMA-GLUTAMYLTRANSPEPTIDASE (AFU_ORTHOLOGUE AFUA_4G13580)"/>
    <property type="match status" value="1"/>
</dbReference>
<keyword evidence="2" id="KW-1185">Reference proteome</keyword>
<comment type="caution">
    <text evidence="1">The sequence shown here is derived from an EMBL/GenBank/DDBJ whole genome shotgun (WGS) entry which is preliminary data.</text>
</comment>
<dbReference type="PRINTS" id="PR01210">
    <property type="entry name" value="GGTRANSPTASE"/>
</dbReference>
<dbReference type="SUPFAM" id="SSF56235">
    <property type="entry name" value="N-terminal nucleophile aminohydrolases (Ntn hydrolases)"/>
    <property type="match status" value="1"/>
</dbReference>
<dbReference type="RefSeq" id="WP_111197411.1">
    <property type="nucleotide sequence ID" value="NZ_QKVK01000003.1"/>
</dbReference>
<dbReference type="Gene3D" id="3.60.20.40">
    <property type="match status" value="1"/>
</dbReference>
<dbReference type="InterPro" id="IPR043137">
    <property type="entry name" value="GGT_ssub_C"/>
</dbReference>
<reference evidence="2" key="1">
    <citation type="submission" date="2018-06" db="EMBL/GenBank/DDBJ databases">
        <title>Aestuariibacter litoralis strain KCTC 52945T.</title>
        <authorList>
            <person name="Li X."/>
            <person name="Salam N."/>
            <person name="Li J.-L."/>
            <person name="Chen Y.-M."/>
            <person name="Yang Z.-W."/>
            <person name="Zhang L.-Y."/>
            <person name="Han M.-X."/>
            <person name="Xiao M."/>
            <person name="Li W.-J."/>
        </authorList>
    </citation>
    <scope>NUCLEOTIDE SEQUENCE [LARGE SCALE GENOMIC DNA]</scope>
    <source>
        <strain evidence="2">KCTC 52945</strain>
    </source>
</reference>
<gene>
    <name evidence="1" type="ORF">DK847_07475</name>
</gene>
<sequence>MRNFERPGRSAAYGTRGMAATSAPLATLAAIDTLRAGGNAADAAVVASAVLCVVEPAMTGVGGDCFALVGTPDGKVSGLNASGRSGLAADSEWLKASGLAEIAIRSIHAITVPGAIDGWAELLRKFGTMDLAEALKPAIRMAEEGVPVTPRVAWDWPEDTPFLEADAGGRVHCLKDGRTPKVGEIMHYPALARSMRLIGKEGRDAFYKGAIAEDIVATVRAKGSLLTMDDFAAHQSTWVKPISTEFMGHEVLEIPPSGQGLTALIAMNIVSQIGLRRHAPDSVERHHIEIEAMKIAWELRNRHIADPDFHEVPVDELLSAKTAQRLAAMIDMNRALDIDTAMRNSDTIYLSVVDEKRLAVSFINSVYDGFGSCVVTPKTGIALQNRGACFVTDPGHPNCIGPRKRPLHTIIPAMVKKDGLVDMSYGVMGGDYQPMGHLTVAVNRYVYGMDPQEAIDWARYFPKAGKVQVESTVPEHVKDGLMAKGHALVAPPWPLGGGQAIAIDRENGVLVGGSDPRKDGFALGY</sequence>
<accession>A0A2W2ATY7</accession>
<protein>
    <submittedName>
        <fullName evidence="1">Gamma-glutamyltransferase</fullName>
    </submittedName>
</protein>
<dbReference type="Gene3D" id="1.10.246.130">
    <property type="match status" value="1"/>
</dbReference>